<accession>A0ABU7I6R3</accession>
<dbReference type="Proteomes" id="UP001336835">
    <property type="component" value="Unassembled WGS sequence"/>
</dbReference>
<gene>
    <name evidence="1" type="ORF">VRU48_08095</name>
</gene>
<dbReference type="RefSeq" id="WP_330107416.1">
    <property type="nucleotide sequence ID" value="NZ_JAZDQT010000001.1"/>
</dbReference>
<reference evidence="1 2" key="1">
    <citation type="submission" date="2024-01" db="EMBL/GenBank/DDBJ databases">
        <title>Pedobacter sp. nov., isolated from fresh soil.</title>
        <authorList>
            <person name="Le N.T.T."/>
        </authorList>
    </citation>
    <scope>NUCLEOTIDE SEQUENCE [LARGE SCALE GENOMIC DNA]</scope>
    <source>
        <strain evidence="1 2">KR3-3</strain>
    </source>
</reference>
<keyword evidence="2" id="KW-1185">Reference proteome</keyword>
<sequence length="169" mass="20051">MDFIKHKQENNKNLASLNEIEERLKSQKPKYKNYQRAKTHGSKNQTDTNSAIEFFYHSLVEKVKELHATLPNKEDRVVILLDLTKDPVNLSGIHCLVTPSFFVHLECDYYNNYKVEYQFFKCQFEGQIQELINKLSLRSYSTQITTQPEYPAFFKRCLQVNPERFIHLL</sequence>
<organism evidence="1 2">
    <name type="scientific">Pedobacter albus</name>
    <dbReference type="NCBI Taxonomy" id="3113905"/>
    <lineage>
        <taxon>Bacteria</taxon>
        <taxon>Pseudomonadati</taxon>
        <taxon>Bacteroidota</taxon>
        <taxon>Sphingobacteriia</taxon>
        <taxon>Sphingobacteriales</taxon>
        <taxon>Sphingobacteriaceae</taxon>
        <taxon>Pedobacter</taxon>
    </lineage>
</organism>
<evidence type="ECO:0000313" key="2">
    <source>
        <dbReference type="Proteomes" id="UP001336835"/>
    </source>
</evidence>
<evidence type="ECO:0000313" key="1">
    <source>
        <dbReference type="EMBL" id="MEE1945064.1"/>
    </source>
</evidence>
<dbReference type="EMBL" id="JAZDQT010000001">
    <property type="protein sequence ID" value="MEE1945064.1"/>
    <property type="molecule type" value="Genomic_DNA"/>
</dbReference>
<comment type="caution">
    <text evidence="1">The sequence shown here is derived from an EMBL/GenBank/DDBJ whole genome shotgun (WGS) entry which is preliminary data.</text>
</comment>
<name>A0ABU7I6R3_9SPHI</name>
<protein>
    <submittedName>
        <fullName evidence="1">Uncharacterized protein</fullName>
    </submittedName>
</protein>
<proteinExistence type="predicted"/>